<dbReference type="AlphaFoldDB" id="A0AAD5GZC5"/>
<comment type="caution">
    <text evidence="3">The sequence shown here is derived from an EMBL/GenBank/DDBJ whole genome shotgun (WGS) entry which is preliminary data.</text>
</comment>
<name>A0AAD5GZC5_9CHLO</name>
<feature type="compositionally biased region" description="Low complexity" evidence="1">
    <location>
        <begin position="205"/>
        <end position="218"/>
    </location>
</feature>
<feature type="compositionally biased region" description="Polar residues" evidence="1">
    <location>
        <begin position="109"/>
        <end position="125"/>
    </location>
</feature>
<keyword evidence="2" id="KW-0472">Membrane</keyword>
<keyword evidence="2" id="KW-0812">Transmembrane</keyword>
<feature type="compositionally biased region" description="Low complexity" evidence="1">
    <location>
        <begin position="127"/>
        <end position="145"/>
    </location>
</feature>
<evidence type="ECO:0000256" key="2">
    <source>
        <dbReference type="SAM" id="Phobius"/>
    </source>
</evidence>
<dbReference type="EMBL" id="JADXDR010000130">
    <property type="protein sequence ID" value="KAI7838281.1"/>
    <property type="molecule type" value="Genomic_DNA"/>
</dbReference>
<gene>
    <name evidence="3" type="ORF">COHA_007935</name>
</gene>
<evidence type="ECO:0000256" key="1">
    <source>
        <dbReference type="SAM" id="MobiDB-lite"/>
    </source>
</evidence>
<feature type="transmembrane region" description="Helical" evidence="2">
    <location>
        <begin position="14"/>
        <end position="32"/>
    </location>
</feature>
<protein>
    <submittedName>
        <fullName evidence="3">Uncharacterized protein</fullName>
    </submittedName>
</protein>
<feature type="compositionally biased region" description="Pro residues" evidence="1">
    <location>
        <begin position="146"/>
        <end position="155"/>
    </location>
</feature>
<feature type="region of interest" description="Disordered" evidence="1">
    <location>
        <begin position="76"/>
        <end position="224"/>
    </location>
</feature>
<organism evidence="3 4">
    <name type="scientific">Chlorella ohadii</name>
    <dbReference type="NCBI Taxonomy" id="2649997"/>
    <lineage>
        <taxon>Eukaryota</taxon>
        <taxon>Viridiplantae</taxon>
        <taxon>Chlorophyta</taxon>
        <taxon>core chlorophytes</taxon>
        <taxon>Trebouxiophyceae</taxon>
        <taxon>Chlorellales</taxon>
        <taxon>Chlorellaceae</taxon>
        <taxon>Chlorella clade</taxon>
        <taxon>Chlorella</taxon>
    </lineage>
</organism>
<proteinExistence type="predicted"/>
<feature type="region of interest" description="Disordered" evidence="1">
    <location>
        <begin position="296"/>
        <end position="370"/>
    </location>
</feature>
<evidence type="ECO:0000313" key="4">
    <source>
        <dbReference type="Proteomes" id="UP001205105"/>
    </source>
</evidence>
<dbReference type="Proteomes" id="UP001205105">
    <property type="component" value="Unassembled WGS sequence"/>
</dbReference>
<reference evidence="3" key="1">
    <citation type="submission" date="2020-11" db="EMBL/GenBank/DDBJ databases">
        <title>Chlorella ohadii genome sequencing and assembly.</title>
        <authorList>
            <person name="Murik O."/>
            <person name="Treves H."/>
            <person name="Kedem I."/>
            <person name="Shotland Y."/>
            <person name="Kaplan A."/>
        </authorList>
    </citation>
    <scope>NUCLEOTIDE SEQUENCE</scope>
    <source>
        <strain evidence="3">1</strain>
    </source>
</reference>
<evidence type="ECO:0000313" key="3">
    <source>
        <dbReference type="EMBL" id="KAI7838281.1"/>
    </source>
</evidence>
<feature type="compositionally biased region" description="Low complexity" evidence="1">
    <location>
        <begin position="156"/>
        <end position="182"/>
    </location>
</feature>
<sequence>MAAPVTSSDATRNITLACIVAGTVLLVVFVAWKMRRRVRCSCSCWGLADPAAAERRRVLASAAVLYQAAAGNPDFKLRLQPGPGRWPQPSPAASVYTSPTLAPPDPGSTLGTPASWPSRSPTGSYQAELAPVPAAPPLRSRTSPSGRPPLPPAPPRGQAQPAASPGTSPASSQQQRRSPPQRRSVRELVRAWSGGGSQNGRERSAPGGTAAAAGGAAADLEGQQLSATHEARAFTWSQLGLSPAASPAASRRVSENAAAPYRLPLPPSQQGEVHANPVFDWTAAGAAAADGGTLGSAAGSFSQQVRRTASRSRLSRGVSFAEPTGEGSAHGGREGGGHSRRGSFVTPEQGSRREAGGQMSSRPSEQALLQLHCELEGIQE</sequence>
<keyword evidence="4" id="KW-1185">Reference proteome</keyword>
<keyword evidence="2" id="KW-1133">Transmembrane helix</keyword>
<accession>A0AAD5GZC5</accession>